<dbReference type="Proteomes" id="UP000149345">
    <property type="component" value="Segment"/>
</dbReference>
<sequence length="601" mass="68876">MWSDFIIFLNLLVEIIGLGLRTSHRAYVRTLYNDSDHDNALTIPTKFLDPKWTPVTALDIICPTEKQLMPEFRISTELGTVRHPHTQVEDNVDGFFCHKQEWTSTCTETWYFSSTEETKISNLEISEGECEEAITLYVAGEKIEPFFPPFICSWASTQSNSKIFVVVTPHSARVDIYENVYRDPSFPGGECRTKVCKTVNKDIMWIMRGDEKRADTCDVKKWEEGPLYFSIETRDSDWSSISTFSIDESWVRSPLYGIRKLKGSCRTPICGSPGIRFSSGEWWGLKFSEDMLWIQKLPRCAGSKVSFHHDNHPGRELEEEAVVQKLKCKEVIGRILAKDNVTPVELASFVPKNPGVGLAYRLFMTRKDERIGLREYRLEKRRAMYHLVHNITRKLEIGDSKLKVGHWYDGVPVYWNTTEILGENTTKKDEIFLTFNGLVKFHGDLYLPESSAIGGSKLVEMNRPGVLLLEEQTFDKISVKNQFELLDHVYKFEFKKNNTNLIQKISSALESAGQFIGTYFSKISDIVWWIGGGIIGLLITGICIKCNCYKFLYKRKEKNTEPKGQELKPMTAPSKVSDNVYATIDPPSVERRKGSSVFSHY</sequence>
<keyword evidence="6 10" id="KW-1133">Transmembrane helix</keyword>
<keyword evidence="14" id="KW-1185">Reference proteome</keyword>
<feature type="domain" description="Spike glycoprotein fusion" evidence="11">
    <location>
        <begin position="92"/>
        <end position="191"/>
    </location>
</feature>
<dbReference type="Gene3D" id="2.30.29.130">
    <property type="match status" value="1"/>
</dbReference>
<dbReference type="GeneID" id="37627484"/>
<dbReference type="InterPro" id="IPR055447">
    <property type="entry name" value="Rhabdo_glycop_CD"/>
</dbReference>
<dbReference type="SUPFAM" id="SSF161008">
    <property type="entry name" value="Viral glycoprotein ectodomain-like"/>
    <property type="match status" value="1"/>
</dbReference>
<evidence type="ECO:0000256" key="2">
    <source>
        <dbReference type="ARBA" id="ARBA00022692"/>
    </source>
</evidence>
<feature type="region of interest" description="Disordered" evidence="9">
    <location>
        <begin position="562"/>
        <end position="601"/>
    </location>
</feature>
<evidence type="ECO:0000256" key="1">
    <source>
        <dbReference type="ARBA" id="ARBA00004563"/>
    </source>
</evidence>
<evidence type="ECO:0000259" key="11">
    <source>
        <dbReference type="Pfam" id="PF00974"/>
    </source>
</evidence>
<accession>A0A0D3R1P1</accession>
<dbReference type="GO" id="GO:0055036">
    <property type="term" value="C:virion membrane"/>
    <property type="evidence" value="ECO:0007669"/>
    <property type="project" value="UniProtKB-SubCell"/>
</dbReference>
<evidence type="ECO:0000313" key="13">
    <source>
        <dbReference type="EMBL" id="AJR28573.1"/>
    </source>
</evidence>
<evidence type="ECO:0000259" key="12">
    <source>
        <dbReference type="Pfam" id="PF24833"/>
    </source>
</evidence>
<evidence type="ECO:0000256" key="3">
    <source>
        <dbReference type="ARBA" id="ARBA00022729"/>
    </source>
</evidence>
<name>A0A0D3R1P1_9RHAB</name>
<dbReference type="InterPro" id="IPR001903">
    <property type="entry name" value="Rhabdo_glycop_FD"/>
</dbReference>
<evidence type="ECO:0000256" key="7">
    <source>
        <dbReference type="ARBA" id="ARBA00023136"/>
    </source>
</evidence>
<dbReference type="GO" id="GO:0019031">
    <property type="term" value="C:viral envelope"/>
    <property type="evidence" value="ECO:0007669"/>
    <property type="project" value="UniProtKB-KW"/>
</dbReference>
<keyword evidence="5" id="KW-0261">Viral envelope protein</keyword>
<dbReference type="Pfam" id="PF00974">
    <property type="entry name" value="Rhabdo_glycop_FD"/>
    <property type="match status" value="1"/>
</dbReference>
<feature type="transmembrane region" description="Helical" evidence="10">
    <location>
        <begin position="526"/>
        <end position="548"/>
    </location>
</feature>
<evidence type="ECO:0000256" key="6">
    <source>
        <dbReference type="ARBA" id="ARBA00022989"/>
    </source>
</evidence>
<keyword evidence="7 10" id="KW-0472">Membrane</keyword>
<dbReference type="OrthoDB" id="21147at10239"/>
<dbReference type="Pfam" id="PF24833">
    <property type="entry name" value="Rhabdo_glycop_CD"/>
    <property type="match status" value="1"/>
</dbReference>
<comment type="subcellular location">
    <subcellularLocation>
        <location evidence="1">Virion membrane</location>
        <topology evidence="1">Single-pass type I membrane protein</topology>
    </subcellularLocation>
</comment>
<keyword evidence="2 10" id="KW-0812">Transmembrane</keyword>
<evidence type="ECO:0000256" key="5">
    <source>
        <dbReference type="ARBA" id="ARBA00022879"/>
    </source>
</evidence>
<protein>
    <submittedName>
        <fullName evidence="13">Glycoprotein</fullName>
    </submittedName>
</protein>
<evidence type="ECO:0000256" key="10">
    <source>
        <dbReference type="SAM" id="Phobius"/>
    </source>
</evidence>
<evidence type="ECO:0000256" key="4">
    <source>
        <dbReference type="ARBA" id="ARBA00022844"/>
    </source>
</evidence>
<evidence type="ECO:0000256" key="9">
    <source>
        <dbReference type="SAM" id="MobiDB-lite"/>
    </source>
</evidence>
<evidence type="ECO:0000256" key="8">
    <source>
        <dbReference type="ARBA" id="ARBA00023180"/>
    </source>
</evidence>
<reference evidence="13 14" key="1">
    <citation type="journal article" date="2015" name="PLoS Pathog.">
        <title>Evolution of genome size and complexity in the rhabdoviridae.</title>
        <authorList>
            <person name="Walker P.J."/>
            <person name="Firth C."/>
            <person name="Widen S.G."/>
            <person name="Blasdell K.R."/>
            <person name="Guzman H."/>
            <person name="Wood T.G."/>
            <person name="Paradkar P.N."/>
            <person name="Holmes E.C."/>
            <person name="Tesh R.B."/>
            <person name="Vasilakis N."/>
        </authorList>
    </citation>
    <scope>NUCLEOTIDE SEQUENCE [LARGE SCALE GENOMIC DNA]</scope>
    <source>
        <strain evidence="13">BFN3187</strain>
    </source>
</reference>
<organism evidence="13 14">
    <name type="scientific">Gray Lodge virus</name>
    <dbReference type="NCBI Taxonomy" id="1272942"/>
    <lineage>
        <taxon>Viruses</taxon>
        <taxon>Riboviria</taxon>
        <taxon>Orthornavirae</taxon>
        <taxon>Negarnaviricota</taxon>
        <taxon>Haploviricotina</taxon>
        <taxon>Monjiviricetes</taxon>
        <taxon>Mononegavirales</taxon>
        <taxon>Rhabdoviridae</taxon>
        <taxon>Alpharhabdovirinae</taxon>
        <taxon>Hapavirus</taxon>
        <taxon>Hapavirus graylodge</taxon>
    </lineage>
</organism>
<keyword evidence="4" id="KW-0946">Virion</keyword>
<feature type="domain" description="Spike glycoprotein G central" evidence="12">
    <location>
        <begin position="300"/>
        <end position="417"/>
    </location>
</feature>
<keyword evidence="3" id="KW-0732">Signal</keyword>
<proteinExistence type="predicted"/>
<keyword evidence="8" id="KW-0325">Glycoprotein</keyword>
<dbReference type="KEGG" id="vg:37627484"/>
<dbReference type="RefSeq" id="YP_009362207.1">
    <property type="nucleotide sequence ID" value="NC_034541.1"/>
</dbReference>
<evidence type="ECO:0000313" key="14">
    <source>
        <dbReference type="Proteomes" id="UP000149345"/>
    </source>
</evidence>
<dbReference type="EMBL" id="KM205022">
    <property type="protein sequence ID" value="AJR28573.1"/>
    <property type="molecule type" value="Viral_cRNA"/>
</dbReference>